<proteinExistence type="predicted"/>
<gene>
    <name evidence="1" type="ORF">FFL34_10240</name>
</gene>
<protein>
    <submittedName>
        <fullName evidence="1">DUF3891 family protein</fullName>
    </submittedName>
</protein>
<reference evidence="1 2" key="1">
    <citation type="submission" date="2019-05" db="EMBL/GenBank/DDBJ databases">
        <title>Genomic analysis of Lentibacillus sp. NKC220-2.</title>
        <authorList>
            <person name="Oh Y.J."/>
        </authorList>
    </citation>
    <scope>NUCLEOTIDE SEQUENCE [LARGE SCALE GENOMIC DNA]</scope>
    <source>
        <strain evidence="1 2">NKC220-2</strain>
    </source>
</reference>
<evidence type="ECO:0000313" key="1">
    <source>
        <dbReference type="EMBL" id="TMN22450.1"/>
    </source>
</evidence>
<dbReference type="RefSeq" id="WP_138603359.1">
    <property type="nucleotide sequence ID" value="NZ_VCIA01000001.1"/>
</dbReference>
<comment type="caution">
    <text evidence="1">The sequence shown here is derived from an EMBL/GenBank/DDBJ whole genome shotgun (WGS) entry which is preliminary data.</text>
</comment>
<dbReference type="OrthoDB" id="190426at2"/>
<dbReference type="InterPro" id="IPR024992">
    <property type="entry name" value="DUF3891"/>
</dbReference>
<name>A0A5S3QKJ1_9BACI</name>
<dbReference type="Pfam" id="PF13030">
    <property type="entry name" value="DUF3891"/>
    <property type="match status" value="1"/>
</dbReference>
<dbReference type="EMBL" id="VCIA01000001">
    <property type="protein sequence ID" value="TMN22450.1"/>
    <property type="molecule type" value="Genomic_DNA"/>
</dbReference>
<dbReference type="Proteomes" id="UP000306980">
    <property type="component" value="Unassembled WGS sequence"/>
</dbReference>
<sequence>MIVRDSQEAFVMIEQEHHAKLSGEMAACLKATILPGNEFKQSVLYAIKNHDYAWKELDKQPFWNDQKQQPYNFTDFRNPPKTVFYKHGIDEVEKQDTYAALLCSEHYTRFLLNDSNEAARSFVLFERQRQERIRQTVGAFDEERFFIHYGLLQFLDNLSLFVCLNEPGSAKQDEHPFFKDGIPVSSSLSPFLNTTKVNLRWKNEQTVVMDTSPFSRPIDITLEQKWLPKETVFAKGVINSYVNADMQKVPIRLTAPI</sequence>
<evidence type="ECO:0000313" key="2">
    <source>
        <dbReference type="Proteomes" id="UP000306980"/>
    </source>
</evidence>
<organism evidence="1 2">
    <name type="scientific">Lentibacillus cibarius</name>
    <dbReference type="NCBI Taxonomy" id="2583219"/>
    <lineage>
        <taxon>Bacteria</taxon>
        <taxon>Bacillati</taxon>
        <taxon>Bacillota</taxon>
        <taxon>Bacilli</taxon>
        <taxon>Bacillales</taxon>
        <taxon>Bacillaceae</taxon>
        <taxon>Lentibacillus</taxon>
    </lineage>
</organism>
<accession>A0A5S3QKJ1</accession>
<dbReference type="AlphaFoldDB" id="A0A5S3QKJ1"/>